<dbReference type="InterPro" id="IPR052945">
    <property type="entry name" value="Mitotic_Regulator"/>
</dbReference>
<protein>
    <submittedName>
        <fullName evidence="1">Sel1 repeat family protein</fullName>
    </submittedName>
</protein>
<sequence length="93" mass="10098">AAEDNIGVMYEHGQGVEQDYAEAMKRYRISAAKGNGEAELNIGNFYQHGLGVKLDLNEAIKWYRSAVSNGNEEAAQKLSALNNGGAAQESHQE</sequence>
<dbReference type="Gene3D" id="1.25.40.10">
    <property type="entry name" value="Tetratricopeptide repeat domain"/>
    <property type="match status" value="1"/>
</dbReference>
<feature type="non-terminal residue" evidence="1">
    <location>
        <position position="1"/>
    </location>
</feature>
<proteinExistence type="predicted"/>
<accession>A0A7C5HH20</accession>
<dbReference type="AlphaFoldDB" id="A0A7C5HH20"/>
<organism evidence="1">
    <name type="scientific">Chlorobaculum parvum</name>
    <dbReference type="NCBI Taxonomy" id="274539"/>
    <lineage>
        <taxon>Bacteria</taxon>
        <taxon>Pseudomonadati</taxon>
        <taxon>Chlorobiota</taxon>
        <taxon>Chlorobiia</taxon>
        <taxon>Chlorobiales</taxon>
        <taxon>Chlorobiaceae</taxon>
        <taxon>Chlorobaculum</taxon>
    </lineage>
</organism>
<dbReference type="SMART" id="SM00671">
    <property type="entry name" value="SEL1"/>
    <property type="match status" value="2"/>
</dbReference>
<dbReference type="EMBL" id="DRSK01000082">
    <property type="protein sequence ID" value="HHE07557.1"/>
    <property type="molecule type" value="Genomic_DNA"/>
</dbReference>
<reference evidence="1" key="1">
    <citation type="journal article" date="2020" name="mSystems">
        <title>Genome- and Community-Level Interaction Insights into Carbon Utilization and Element Cycling Functions of Hydrothermarchaeota in Hydrothermal Sediment.</title>
        <authorList>
            <person name="Zhou Z."/>
            <person name="Liu Y."/>
            <person name="Xu W."/>
            <person name="Pan J."/>
            <person name="Luo Z.H."/>
            <person name="Li M."/>
        </authorList>
    </citation>
    <scope>NUCLEOTIDE SEQUENCE [LARGE SCALE GENOMIC DNA]</scope>
    <source>
        <strain evidence="1">HyVt-628</strain>
    </source>
</reference>
<comment type="caution">
    <text evidence="1">The sequence shown here is derived from an EMBL/GenBank/DDBJ whole genome shotgun (WGS) entry which is preliminary data.</text>
</comment>
<dbReference type="PANTHER" id="PTHR43628:SF1">
    <property type="entry name" value="CHITIN SYNTHASE REGULATORY FACTOR 2-RELATED"/>
    <property type="match status" value="1"/>
</dbReference>
<dbReference type="InterPro" id="IPR011990">
    <property type="entry name" value="TPR-like_helical_dom_sf"/>
</dbReference>
<gene>
    <name evidence="1" type="ORF">ENL01_01330</name>
</gene>
<dbReference type="InterPro" id="IPR006597">
    <property type="entry name" value="Sel1-like"/>
</dbReference>
<evidence type="ECO:0000313" key="1">
    <source>
        <dbReference type="EMBL" id="HHE07557.1"/>
    </source>
</evidence>
<dbReference type="PANTHER" id="PTHR43628">
    <property type="entry name" value="ACTIVATOR OF C KINASE PROTEIN 1-RELATED"/>
    <property type="match status" value="1"/>
</dbReference>
<dbReference type="SUPFAM" id="SSF81901">
    <property type="entry name" value="HCP-like"/>
    <property type="match status" value="1"/>
</dbReference>
<dbReference type="Pfam" id="PF08238">
    <property type="entry name" value="Sel1"/>
    <property type="match status" value="2"/>
</dbReference>
<name>A0A7C5HH20_9CHLB</name>
<dbReference type="Proteomes" id="UP000886059">
    <property type="component" value="Unassembled WGS sequence"/>
</dbReference>